<evidence type="ECO:0000313" key="2">
    <source>
        <dbReference type="EMBL" id="MDV0443077.1"/>
    </source>
</evidence>
<feature type="domain" description="Putative zinc-ribbon" evidence="1">
    <location>
        <begin position="6"/>
        <end position="27"/>
    </location>
</feature>
<evidence type="ECO:0000313" key="3">
    <source>
        <dbReference type="Proteomes" id="UP001283212"/>
    </source>
</evidence>
<organism evidence="2 3">
    <name type="scientific">Methanorbis rubei</name>
    <dbReference type="NCBI Taxonomy" id="3028300"/>
    <lineage>
        <taxon>Archaea</taxon>
        <taxon>Methanobacteriati</taxon>
        <taxon>Methanobacteriota</taxon>
        <taxon>Stenosarchaea group</taxon>
        <taxon>Methanomicrobia</taxon>
        <taxon>Methanomicrobiales</taxon>
        <taxon>Methanocorpusculaceae</taxon>
        <taxon>Methanorbis</taxon>
    </lineage>
</organism>
<sequence>MASYKQPCIHCGTLVDRDVRFCPSCGSQSPFGYQCPSCLLPIAKGQARCSGCGRPLYVICPHCGEQTFVQDTCERCRESMMVTCENKRCGVLQFFENTKCTACGKKIKPKLDKK</sequence>
<comment type="caution">
    <text evidence="2">The sequence shown here is derived from an EMBL/GenBank/DDBJ whole genome shotgun (WGS) entry which is preliminary data.</text>
</comment>
<accession>A0AAE4MDM2</accession>
<dbReference type="EMBL" id="JAWDKB010000002">
    <property type="protein sequence ID" value="MDV0443077.1"/>
    <property type="molecule type" value="Genomic_DNA"/>
</dbReference>
<dbReference type="AlphaFoldDB" id="A0AAE4MDM2"/>
<dbReference type="Pfam" id="PF13248">
    <property type="entry name" value="Zn_ribbon_3"/>
    <property type="match status" value="1"/>
</dbReference>
<dbReference type="RefSeq" id="WP_338095613.1">
    <property type="nucleotide sequence ID" value="NZ_JAWDKB010000002.1"/>
</dbReference>
<reference evidence="2 3" key="1">
    <citation type="submission" date="2023-06" db="EMBL/GenBank/DDBJ databases">
        <title>Genome sequence of Methancorpusculaceae sp. Cs1.</title>
        <authorList>
            <person name="Protasov E."/>
            <person name="Platt K."/>
            <person name="Poehlein A."/>
            <person name="Daniel R."/>
            <person name="Brune A."/>
        </authorList>
    </citation>
    <scope>NUCLEOTIDE SEQUENCE [LARGE SCALE GENOMIC DNA]</scope>
    <source>
        <strain evidence="2 3">Cs1</strain>
    </source>
</reference>
<proteinExistence type="predicted"/>
<keyword evidence="3" id="KW-1185">Reference proteome</keyword>
<gene>
    <name evidence="2" type="ORF">McpCs1_04440</name>
</gene>
<name>A0AAE4MDM2_9EURY</name>
<protein>
    <recommendedName>
        <fullName evidence="1">Putative zinc-ribbon domain-containing protein</fullName>
    </recommendedName>
</protein>
<dbReference type="Proteomes" id="UP001283212">
    <property type="component" value="Unassembled WGS sequence"/>
</dbReference>
<dbReference type="InterPro" id="IPR059113">
    <property type="entry name" value="Znf_ribbon"/>
</dbReference>
<evidence type="ECO:0000259" key="1">
    <source>
        <dbReference type="Pfam" id="PF13248"/>
    </source>
</evidence>